<evidence type="ECO:0000256" key="7">
    <source>
        <dbReference type="ARBA" id="ARBA00023239"/>
    </source>
</evidence>
<keyword evidence="5" id="KW-0190">Covalent protein-DNA linkage</keyword>
<keyword evidence="4 8" id="KW-0378">Hydrolase</keyword>
<dbReference type="InterPro" id="IPR036590">
    <property type="entry name" value="SRAP-like"/>
</dbReference>
<keyword evidence="7" id="KW-0456">Lyase</keyword>
<dbReference type="Gene3D" id="3.90.1680.10">
    <property type="entry name" value="SOS response associated peptidase-like"/>
    <property type="match status" value="1"/>
</dbReference>
<evidence type="ECO:0000256" key="4">
    <source>
        <dbReference type="ARBA" id="ARBA00022801"/>
    </source>
</evidence>
<name>A0A7C4ETU7_9BACT</name>
<organism evidence="9">
    <name type="scientific">Desulfomonile tiedjei</name>
    <dbReference type="NCBI Taxonomy" id="2358"/>
    <lineage>
        <taxon>Bacteria</taxon>
        <taxon>Pseudomonadati</taxon>
        <taxon>Thermodesulfobacteriota</taxon>
        <taxon>Desulfomonilia</taxon>
        <taxon>Desulfomonilales</taxon>
        <taxon>Desulfomonilaceae</taxon>
        <taxon>Desulfomonile</taxon>
    </lineage>
</organism>
<evidence type="ECO:0000256" key="5">
    <source>
        <dbReference type="ARBA" id="ARBA00023124"/>
    </source>
</evidence>
<evidence type="ECO:0000256" key="6">
    <source>
        <dbReference type="ARBA" id="ARBA00023125"/>
    </source>
</evidence>
<dbReference type="PANTHER" id="PTHR13604:SF0">
    <property type="entry name" value="ABASIC SITE PROCESSING PROTEIN HMCES"/>
    <property type="match status" value="1"/>
</dbReference>
<evidence type="ECO:0000256" key="1">
    <source>
        <dbReference type="ARBA" id="ARBA00008136"/>
    </source>
</evidence>
<dbReference type="GO" id="GO:0016829">
    <property type="term" value="F:lyase activity"/>
    <property type="evidence" value="ECO:0007669"/>
    <property type="project" value="UniProtKB-KW"/>
</dbReference>
<dbReference type="GO" id="GO:0008233">
    <property type="term" value="F:peptidase activity"/>
    <property type="evidence" value="ECO:0007669"/>
    <property type="project" value="UniProtKB-KW"/>
</dbReference>
<keyword evidence="6" id="KW-0238">DNA-binding</keyword>
<dbReference type="GO" id="GO:0106300">
    <property type="term" value="P:protein-DNA covalent cross-linking repair"/>
    <property type="evidence" value="ECO:0007669"/>
    <property type="project" value="InterPro"/>
</dbReference>
<evidence type="ECO:0000256" key="2">
    <source>
        <dbReference type="ARBA" id="ARBA00022670"/>
    </source>
</evidence>
<sequence length="229" mass="26112">MCGRFFLVSQAREVAALFGLEEVPPLAPRYNIAPTQNIAVVREVPENNGSRTLSFMRWGLVPPWTKDASQLPLLINARSETVHEKPAFKSAFKKRHCAIPANGFFEWARRRKVKQPYVIQFKQQRLFALAGLWETWRQADGLVLESCAILTTRANEIVSPLHDRMPVILDDDHIDLWLGPVPQDQEVWKGLFRPSPSADMVCFPVTQLVNNPKYDGPQCIEPVQLFHDV</sequence>
<dbReference type="SUPFAM" id="SSF143081">
    <property type="entry name" value="BB1717-like"/>
    <property type="match status" value="1"/>
</dbReference>
<evidence type="ECO:0000313" key="9">
    <source>
        <dbReference type="EMBL" id="HGH62189.1"/>
    </source>
</evidence>
<comment type="similarity">
    <text evidence="1 8">Belongs to the SOS response-associated peptidase family.</text>
</comment>
<accession>A0A7C4ETU7</accession>
<dbReference type="AlphaFoldDB" id="A0A7C4ETU7"/>
<gene>
    <name evidence="9" type="ORF">ENV54_12925</name>
</gene>
<reference evidence="9" key="1">
    <citation type="journal article" date="2020" name="mSystems">
        <title>Genome- and Community-Level Interaction Insights into Carbon Utilization and Element Cycling Functions of Hydrothermarchaeota in Hydrothermal Sediment.</title>
        <authorList>
            <person name="Zhou Z."/>
            <person name="Liu Y."/>
            <person name="Xu W."/>
            <person name="Pan J."/>
            <person name="Luo Z.H."/>
            <person name="Li M."/>
        </authorList>
    </citation>
    <scope>NUCLEOTIDE SEQUENCE [LARGE SCALE GENOMIC DNA]</scope>
    <source>
        <strain evidence="9">SpSt-769</strain>
    </source>
</reference>
<keyword evidence="3" id="KW-0227">DNA damage</keyword>
<keyword evidence="2 8" id="KW-0645">Protease</keyword>
<dbReference type="Pfam" id="PF02586">
    <property type="entry name" value="SRAP"/>
    <property type="match status" value="1"/>
</dbReference>
<dbReference type="PANTHER" id="PTHR13604">
    <property type="entry name" value="DC12-RELATED"/>
    <property type="match status" value="1"/>
</dbReference>
<evidence type="ECO:0000256" key="3">
    <source>
        <dbReference type="ARBA" id="ARBA00022763"/>
    </source>
</evidence>
<evidence type="ECO:0000256" key="8">
    <source>
        <dbReference type="RuleBase" id="RU364100"/>
    </source>
</evidence>
<comment type="caution">
    <text evidence="9">The sequence shown here is derived from an EMBL/GenBank/DDBJ whole genome shotgun (WGS) entry which is preliminary data.</text>
</comment>
<dbReference type="GO" id="GO:0003697">
    <property type="term" value="F:single-stranded DNA binding"/>
    <property type="evidence" value="ECO:0007669"/>
    <property type="project" value="InterPro"/>
</dbReference>
<dbReference type="EC" id="3.4.-.-" evidence="8"/>
<proteinExistence type="inferred from homology"/>
<dbReference type="InterPro" id="IPR003738">
    <property type="entry name" value="SRAP"/>
</dbReference>
<protein>
    <recommendedName>
        <fullName evidence="8">Abasic site processing protein</fullName>
        <ecNumber evidence="8">3.4.-.-</ecNumber>
    </recommendedName>
</protein>
<dbReference type="GO" id="GO:0006508">
    <property type="term" value="P:proteolysis"/>
    <property type="evidence" value="ECO:0007669"/>
    <property type="project" value="UniProtKB-KW"/>
</dbReference>
<dbReference type="EMBL" id="DTGT01000421">
    <property type="protein sequence ID" value="HGH62189.1"/>
    <property type="molecule type" value="Genomic_DNA"/>
</dbReference>